<evidence type="ECO:0000256" key="1">
    <source>
        <dbReference type="ARBA" id="ARBA00004651"/>
    </source>
</evidence>
<evidence type="ECO:0000256" key="7">
    <source>
        <dbReference type="ARBA" id="ARBA00023136"/>
    </source>
</evidence>
<evidence type="ECO:0000256" key="6">
    <source>
        <dbReference type="ARBA" id="ARBA00022989"/>
    </source>
</evidence>
<keyword evidence="5 8" id="KW-0812">Transmembrane</keyword>
<proteinExistence type="inferred from homology"/>
<sequence length="239" mass="25374">MSSRSPSLQAACPPHSTATLFWQGVMAALPLSVAVIPWGLLAGSMAMSTGLSIAQAIAMSAVVFAGAAQLVSLGLVMAGASALTIIITIFFLTAQHFIYALTLRGDIAKQRWFTRVGLGFLLTDELFALSADPAKRQVPYMFGVGLSFYVFWVVASIAGIVLASLVPNLSDYHLDFSIVAIFIPIILSLLKNRSALIGLLVTAVCVLLMKHFQLEGAMIVSGMVGMLVAALLERKKEAT</sequence>
<comment type="subcellular location">
    <subcellularLocation>
        <location evidence="1">Cell membrane</location>
        <topology evidence="1">Multi-pass membrane protein</topology>
    </subcellularLocation>
</comment>
<keyword evidence="6 8" id="KW-1133">Transmembrane helix</keyword>
<dbReference type="EMBL" id="CP091511">
    <property type="protein sequence ID" value="UOO91165.1"/>
    <property type="molecule type" value="Genomic_DNA"/>
</dbReference>
<reference evidence="9 10" key="1">
    <citation type="journal article" date="2022" name="Res Sq">
        <title>Evolution of multicellular longitudinally dividing oral cavity symbionts (Neisseriaceae).</title>
        <authorList>
            <person name="Nyongesa S."/>
            <person name="Weber P."/>
            <person name="Bernet E."/>
            <person name="Pullido F."/>
            <person name="Nieckarz M."/>
            <person name="Delaby M."/>
            <person name="Nieves C."/>
            <person name="Viehboeck T."/>
            <person name="Krause N."/>
            <person name="Rivera-Millot A."/>
            <person name="Nakamura A."/>
            <person name="Vischer N."/>
            <person name="VanNieuwenhze M."/>
            <person name="Brun Y."/>
            <person name="Cava F."/>
            <person name="Bulgheresi S."/>
            <person name="Veyrier F."/>
        </authorList>
    </citation>
    <scope>NUCLEOTIDE SEQUENCE [LARGE SCALE GENOMIC DNA]</scope>
    <source>
        <strain evidence="9 10">SN4</strain>
    </source>
</reference>
<feature type="transmembrane region" description="Helical" evidence="8">
    <location>
        <begin position="82"/>
        <end position="101"/>
    </location>
</feature>
<gene>
    <name evidence="9" type="ORF">LVJ82_09465</name>
</gene>
<keyword evidence="7 8" id="KW-0472">Membrane</keyword>
<evidence type="ECO:0000256" key="4">
    <source>
        <dbReference type="ARBA" id="ARBA00022475"/>
    </source>
</evidence>
<feature type="transmembrane region" description="Helical" evidence="8">
    <location>
        <begin position="218"/>
        <end position="234"/>
    </location>
</feature>
<evidence type="ECO:0000313" key="9">
    <source>
        <dbReference type="EMBL" id="UOO91165.1"/>
    </source>
</evidence>
<organism evidence="9 10">
    <name type="scientific">Vitreoscilla massiliensis</name>
    <dbReference type="NCBI Taxonomy" id="1689272"/>
    <lineage>
        <taxon>Bacteria</taxon>
        <taxon>Pseudomonadati</taxon>
        <taxon>Pseudomonadota</taxon>
        <taxon>Betaproteobacteria</taxon>
        <taxon>Neisseriales</taxon>
        <taxon>Neisseriaceae</taxon>
        <taxon>Vitreoscilla</taxon>
    </lineage>
</organism>
<feature type="transmembrane region" description="Helical" evidence="8">
    <location>
        <begin position="20"/>
        <end position="41"/>
    </location>
</feature>
<evidence type="ECO:0000256" key="2">
    <source>
        <dbReference type="ARBA" id="ARBA00010735"/>
    </source>
</evidence>
<dbReference type="PANTHER" id="PTHR34979">
    <property type="entry name" value="INNER MEMBRANE PROTEIN YGAZ"/>
    <property type="match status" value="1"/>
</dbReference>
<feature type="transmembrane region" description="Helical" evidence="8">
    <location>
        <begin position="53"/>
        <end position="76"/>
    </location>
</feature>
<protein>
    <submittedName>
        <fullName evidence="9">AzlC family ABC transporter permease</fullName>
    </submittedName>
</protein>
<evidence type="ECO:0000256" key="5">
    <source>
        <dbReference type="ARBA" id="ARBA00022692"/>
    </source>
</evidence>
<comment type="similarity">
    <text evidence="2">Belongs to the AzlC family.</text>
</comment>
<keyword evidence="10" id="KW-1185">Reference proteome</keyword>
<evidence type="ECO:0000256" key="8">
    <source>
        <dbReference type="SAM" id="Phobius"/>
    </source>
</evidence>
<accession>A0ABY4E5W4</accession>
<keyword evidence="4" id="KW-1003">Cell membrane</keyword>
<keyword evidence="3" id="KW-0813">Transport</keyword>
<name>A0ABY4E5W4_9NEIS</name>
<dbReference type="Proteomes" id="UP000832011">
    <property type="component" value="Chromosome"/>
</dbReference>
<dbReference type="InterPro" id="IPR011606">
    <property type="entry name" value="Brnchd-chn_aa_trnsp_permease"/>
</dbReference>
<dbReference type="Pfam" id="PF03591">
    <property type="entry name" value="AzlC"/>
    <property type="match status" value="1"/>
</dbReference>
<dbReference type="PANTHER" id="PTHR34979:SF1">
    <property type="entry name" value="INNER MEMBRANE PROTEIN YGAZ"/>
    <property type="match status" value="1"/>
</dbReference>
<dbReference type="RefSeq" id="WP_058304740.1">
    <property type="nucleotide sequence ID" value="NZ_CABKVG010000004.1"/>
</dbReference>
<feature type="transmembrane region" description="Helical" evidence="8">
    <location>
        <begin position="140"/>
        <end position="166"/>
    </location>
</feature>
<evidence type="ECO:0000313" key="10">
    <source>
        <dbReference type="Proteomes" id="UP000832011"/>
    </source>
</evidence>
<feature type="transmembrane region" description="Helical" evidence="8">
    <location>
        <begin position="172"/>
        <end position="190"/>
    </location>
</feature>
<evidence type="ECO:0000256" key="3">
    <source>
        <dbReference type="ARBA" id="ARBA00022448"/>
    </source>
</evidence>
<feature type="transmembrane region" description="Helical" evidence="8">
    <location>
        <begin position="195"/>
        <end position="212"/>
    </location>
</feature>